<comment type="caution">
    <text evidence="8">The sequence shown here is derived from an EMBL/GenBank/DDBJ whole genome shotgun (WGS) entry which is preliminary data.</text>
</comment>
<dbReference type="NCBIfam" id="NF002966">
    <property type="entry name" value="PRK03640.1"/>
    <property type="match status" value="1"/>
</dbReference>
<dbReference type="InterPro" id="IPR050237">
    <property type="entry name" value="ATP-dep_AMP-bd_enzyme"/>
</dbReference>
<dbReference type="InterPro" id="IPR000873">
    <property type="entry name" value="AMP-dep_synth/lig_dom"/>
</dbReference>
<keyword evidence="9" id="KW-1185">Reference proteome</keyword>
<keyword evidence="2 5" id="KW-0436">Ligase</keyword>
<comment type="similarity">
    <text evidence="5">Belongs to the ATP-dependent AMP-binding enzyme family. MenE subfamily.</text>
</comment>
<comment type="pathway">
    <text evidence="5">Quinol/quinone metabolism; menaquinone biosynthesis.</text>
</comment>
<comment type="pathway">
    <text evidence="5">Quinol/quinone metabolism; 1,4-dihydroxy-2-naphthoate biosynthesis; 1,4-dihydroxy-2-naphthoate from chorismate: step 5/7.</text>
</comment>
<keyword evidence="1 5" id="KW-0474">Menaquinone biosynthesis</keyword>
<dbReference type="EMBL" id="BMCJ01000002">
    <property type="protein sequence ID" value="GGC81171.1"/>
    <property type="molecule type" value="Genomic_DNA"/>
</dbReference>
<dbReference type="PROSITE" id="PS00455">
    <property type="entry name" value="AMP_BINDING"/>
    <property type="match status" value="1"/>
</dbReference>
<dbReference type="Proteomes" id="UP000619534">
    <property type="component" value="Unassembled WGS sequence"/>
</dbReference>
<dbReference type="EC" id="6.2.1.26" evidence="5"/>
<gene>
    <name evidence="5 8" type="primary">menE</name>
    <name evidence="8" type="ORF">GCM10007216_09620</name>
</gene>
<organism evidence="8 9">
    <name type="scientific">Thalassobacillus devorans</name>
    <dbReference type="NCBI Taxonomy" id="279813"/>
    <lineage>
        <taxon>Bacteria</taxon>
        <taxon>Bacillati</taxon>
        <taxon>Bacillota</taxon>
        <taxon>Bacilli</taxon>
        <taxon>Bacillales</taxon>
        <taxon>Bacillaceae</taxon>
        <taxon>Thalassobacillus</taxon>
    </lineage>
</organism>
<reference evidence="9" key="1">
    <citation type="journal article" date="2019" name="Int. J. Syst. Evol. Microbiol.">
        <title>The Global Catalogue of Microorganisms (GCM) 10K type strain sequencing project: providing services to taxonomists for standard genome sequencing and annotation.</title>
        <authorList>
            <consortium name="The Broad Institute Genomics Platform"/>
            <consortium name="The Broad Institute Genome Sequencing Center for Infectious Disease"/>
            <person name="Wu L."/>
            <person name="Ma J."/>
        </authorList>
    </citation>
    <scope>NUCLEOTIDE SEQUENCE [LARGE SCALE GENOMIC DNA]</scope>
    <source>
        <strain evidence="9">CCM 7282</strain>
    </source>
</reference>
<dbReference type="HAMAP" id="MF_00731">
    <property type="entry name" value="MenE"/>
    <property type="match status" value="1"/>
</dbReference>
<dbReference type="GO" id="GO:0016874">
    <property type="term" value="F:ligase activity"/>
    <property type="evidence" value="ECO:0007669"/>
    <property type="project" value="UniProtKB-KW"/>
</dbReference>
<name>A0ABQ1NMY4_9BACI</name>
<keyword evidence="4 5" id="KW-0067">ATP-binding</keyword>
<dbReference type="InterPro" id="IPR010192">
    <property type="entry name" value="MenE"/>
</dbReference>
<dbReference type="PANTHER" id="PTHR43767">
    <property type="entry name" value="LONG-CHAIN-FATTY-ACID--COA LIGASE"/>
    <property type="match status" value="1"/>
</dbReference>
<accession>A0ABQ1NMY4</accession>
<dbReference type="Pfam" id="PF00501">
    <property type="entry name" value="AMP-binding"/>
    <property type="match status" value="1"/>
</dbReference>
<protein>
    <recommendedName>
        <fullName evidence="5">2-succinylbenzoate--CoA ligase</fullName>
        <ecNumber evidence="5">6.2.1.26</ecNumber>
    </recommendedName>
    <alternativeName>
        <fullName evidence="5">o-succinylbenzoyl-CoA synthetase</fullName>
        <shortName evidence="5">OSB-CoA synthetase</shortName>
    </alternativeName>
</protein>
<dbReference type="Pfam" id="PF13193">
    <property type="entry name" value="AMP-binding_C"/>
    <property type="match status" value="1"/>
</dbReference>
<evidence type="ECO:0000256" key="3">
    <source>
        <dbReference type="ARBA" id="ARBA00022741"/>
    </source>
</evidence>
<evidence type="ECO:0000256" key="2">
    <source>
        <dbReference type="ARBA" id="ARBA00022598"/>
    </source>
</evidence>
<dbReference type="InterPro" id="IPR045851">
    <property type="entry name" value="AMP-bd_C_sf"/>
</dbReference>
<evidence type="ECO:0000259" key="7">
    <source>
        <dbReference type="Pfam" id="PF13193"/>
    </source>
</evidence>
<comment type="function">
    <text evidence="5">Converts 2-succinylbenzoate (OSB) to 2-succinylbenzoyl-CoA (OSB-CoA).</text>
</comment>
<keyword evidence="3 5" id="KW-0547">Nucleotide-binding</keyword>
<evidence type="ECO:0000256" key="4">
    <source>
        <dbReference type="ARBA" id="ARBA00022840"/>
    </source>
</evidence>
<dbReference type="RefSeq" id="WP_062440748.1">
    <property type="nucleotide sequence ID" value="NZ_BMCJ01000002.1"/>
</dbReference>
<evidence type="ECO:0000259" key="6">
    <source>
        <dbReference type="Pfam" id="PF00501"/>
    </source>
</evidence>
<feature type="domain" description="AMP-binding enzyme C-terminal" evidence="7">
    <location>
        <begin position="403"/>
        <end position="478"/>
    </location>
</feature>
<dbReference type="InterPro" id="IPR042099">
    <property type="entry name" value="ANL_N_sf"/>
</dbReference>
<dbReference type="SUPFAM" id="SSF56801">
    <property type="entry name" value="Acetyl-CoA synthetase-like"/>
    <property type="match status" value="1"/>
</dbReference>
<dbReference type="InterPro" id="IPR020845">
    <property type="entry name" value="AMP-binding_CS"/>
</dbReference>
<dbReference type="Gene3D" id="3.40.50.12780">
    <property type="entry name" value="N-terminal domain of ligase-like"/>
    <property type="match status" value="1"/>
</dbReference>
<evidence type="ECO:0000256" key="1">
    <source>
        <dbReference type="ARBA" id="ARBA00022428"/>
    </source>
</evidence>
<evidence type="ECO:0000313" key="9">
    <source>
        <dbReference type="Proteomes" id="UP000619534"/>
    </source>
</evidence>
<comment type="catalytic activity">
    <reaction evidence="5">
        <text>2-succinylbenzoate + ATP + CoA = 2-succinylbenzoyl-CoA + AMP + diphosphate</text>
        <dbReference type="Rhea" id="RHEA:17009"/>
        <dbReference type="ChEBI" id="CHEBI:18325"/>
        <dbReference type="ChEBI" id="CHEBI:30616"/>
        <dbReference type="ChEBI" id="CHEBI:33019"/>
        <dbReference type="ChEBI" id="CHEBI:57287"/>
        <dbReference type="ChEBI" id="CHEBI:57364"/>
        <dbReference type="ChEBI" id="CHEBI:456215"/>
        <dbReference type="EC" id="6.2.1.26"/>
    </reaction>
</comment>
<evidence type="ECO:0000313" key="8">
    <source>
        <dbReference type="EMBL" id="GGC81171.1"/>
    </source>
</evidence>
<dbReference type="PANTHER" id="PTHR43767:SF1">
    <property type="entry name" value="NONRIBOSOMAL PEPTIDE SYNTHASE PES1 (EUROFUNG)-RELATED"/>
    <property type="match status" value="1"/>
</dbReference>
<dbReference type="InterPro" id="IPR025110">
    <property type="entry name" value="AMP-bd_C"/>
</dbReference>
<sequence length="495" mass="54431">MITTIPHWLLKQAELNPGETAIEMDDGATLSYQELHEKSLQYAAYFEKSGVKKGDHVAVLSSNRIEMPIVIHSLSYIGAVIVLLNTRLTAKELAFQLQDAEAALMVTEPEFHSVAGDAAHRAGLSREKIVEFREIHLEEAQPTHMQTEINLGDLFTIMYTSGTTGNPKGVQLTYGNHWASAVSSALNLSLSPSEKWLVCLPVFHVSGFSALIKNVVYGMPILLMKRFEEKAVINNIRQTGVTMLSAVSVMLQRMMSELGEQQLPDYFRGVLLGGGPAPKPLLEKAKDKKIPVFQTYGMTETASQIVTLNPKDALRKLGSAGKPLSTASLKIDAAMGEVGEIKVKGPMVTTGYYKREEATAEVMSDGWLATGDLGYQDNEGFLHVVDRRKDLIISGGENIYPAEIESVLSGMEGIREAGVTGIKDKKWGQVPVAFIVSDTSGAIREEDVLQFCNSELASYKCPKEIHFVDKLPRNASNKLMRRELLYLRKVDGDKG</sequence>
<evidence type="ECO:0000256" key="5">
    <source>
        <dbReference type="HAMAP-Rule" id="MF_00731"/>
    </source>
</evidence>
<dbReference type="NCBIfam" id="TIGR01923">
    <property type="entry name" value="menE"/>
    <property type="match status" value="1"/>
</dbReference>
<feature type="domain" description="AMP-dependent synthetase/ligase" evidence="6">
    <location>
        <begin position="11"/>
        <end position="353"/>
    </location>
</feature>
<dbReference type="Gene3D" id="3.30.300.30">
    <property type="match status" value="1"/>
</dbReference>
<proteinExistence type="inferred from homology"/>